<reference evidence="2" key="1">
    <citation type="journal article" date="2020" name="mSystems">
        <title>Genome- and Community-Level Interaction Insights into Carbon Utilization and Element Cycling Functions of Hydrothermarchaeota in Hydrothermal Sediment.</title>
        <authorList>
            <person name="Zhou Z."/>
            <person name="Liu Y."/>
            <person name="Xu W."/>
            <person name="Pan J."/>
            <person name="Luo Z.H."/>
            <person name="Li M."/>
        </authorList>
    </citation>
    <scope>NUCLEOTIDE SEQUENCE [LARGE SCALE GENOMIC DNA]</scope>
    <source>
        <strain evidence="2">SpSt-210</strain>
    </source>
</reference>
<name>A0A831T850_9BACT</name>
<dbReference type="PANTHER" id="PTHR37815">
    <property type="entry name" value="UPF0397 PROTEIN BC_2624-RELATED"/>
    <property type="match status" value="1"/>
</dbReference>
<dbReference type="GO" id="GO:0016020">
    <property type="term" value="C:membrane"/>
    <property type="evidence" value="ECO:0007669"/>
    <property type="project" value="InterPro"/>
</dbReference>
<dbReference type="AlphaFoldDB" id="A0A831T850"/>
<organism evidence="2">
    <name type="scientific">Thermorudis peleae</name>
    <dbReference type="NCBI Taxonomy" id="1382356"/>
    <lineage>
        <taxon>Bacteria</taxon>
        <taxon>Pseudomonadati</taxon>
        <taxon>Thermomicrobiota</taxon>
        <taxon>Thermomicrobia</taxon>
        <taxon>Thermomicrobia incertae sedis</taxon>
        <taxon>Thermorudis</taxon>
    </lineage>
</organism>
<protein>
    <submittedName>
        <fullName evidence="2">ECF transporter S component</fullName>
    </submittedName>
</protein>
<proteinExistence type="predicted"/>
<gene>
    <name evidence="2" type="ORF">ENP34_05875</name>
</gene>
<keyword evidence="1" id="KW-0472">Membrane</keyword>
<sequence>MQQGRVVRGGFELTPRLIALAGVMIAVVFVATRLIQVPIPGGYVHLGDIAIYFASFTFGPLVGAIAGALGPTLADLSSGFANYAPGTFVIHGLQGLVAGLIGWRAGLWRMALAGLVGGVILVGGYFIYDFFILRVGTGTAIADVWFNLGQAATGAIVSIPLVLAVRKVYPPIETWTARRVWQEEPR</sequence>
<feature type="transmembrane region" description="Helical" evidence="1">
    <location>
        <begin position="83"/>
        <end position="103"/>
    </location>
</feature>
<evidence type="ECO:0000256" key="1">
    <source>
        <dbReference type="SAM" id="Phobius"/>
    </source>
</evidence>
<feature type="transmembrane region" description="Helical" evidence="1">
    <location>
        <begin position="17"/>
        <end position="37"/>
    </location>
</feature>
<keyword evidence="1" id="KW-0812">Transmembrane</keyword>
<dbReference type="Pfam" id="PF07155">
    <property type="entry name" value="ECF-ribofla_trS"/>
    <property type="match status" value="1"/>
</dbReference>
<accession>A0A831T850</accession>
<keyword evidence="1" id="KW-1133">Transmembrane helix</keyword>
<dbReference type="EMBL" id="DSIY01000143">
    <property type="protein sequence ID" value="HEG90952.1"/>
    <property type="molecule type" value="Genomic_DNA"/>
</dbReference>
<dbReference type="PANTHER" id="PTHR37815:SF3">
    <property type="entry name" value="UPF0397 PROTEIN SPR0429"/>
    <property type="match status" value="1"/>
</dbReference>
<evidence type="ECO:0000313" key="2">
    <source>
        <dbReference type="EMBL" id="HEG90952.1"/>
    </source>
</evidence>
<comment type="caution">
    <text evidence="2">The sequence shown here is derived from an EMBL/GenBank/DDBJ whole genome shotgun (WGS) entry which is preliminary data.</text>
</comment>
<dbReference type="InterPro" id="IPR009825">
    <property type="entry name" value="ECF_substrate-spec-like"/>
</dbReference>
<feature type="transmembrane region" description="Helical" evidence="1">
    <location>
        <begin position="110"/>
        <end position="128"/>
    </location>
</feature>
<feature type="transmembrane region" description="Helical" evidence="1">
    <location>
        <begin position="49"/>
        <end position="71"/>
    </location>
</feature>
<feature type="transmembrane region" description="Helical" evidence="1">
    <location>
        <begin position="148"/>
        <end position="169"/>
    </location>
</feature>
<dbReference type="Gene3D" id="1.10.1760.20">
    <property type="match status" value="1"/>
</dbReference>